<reference evidence="1" key="1">
    <citation type="submission" date="2019-08" db="EMBL/GenBank/DDBJ databases">
        <authorList>
            <person name="Kucharzyk K."/>
            <person name="Murdoch R.W."/>
            <person name="Higgins S."/>
            <person name="Loffler F."/>
        </authorList>
    </citation>
    <scope>NUCLEOTIDE SEQUENCE</scope>
</reference>
<organism evidence="1">
    <name type="scientific">bioreactor metagenome</name>
    <dbReference type="NCBI Taxonomy" id="1076179"/>
    <lineage>
        <taxon>unclassified sequences</taxon>
        <taxon>metagenomes</taxon>
        <taxon>ecological metagenomes</taxon>
    </lineage>
</organism>
<proteinExistence type="predicted"/>
<dbReference type="EMBL" id="VSSQ01061584">
    <property type="protein sequence ID" value="MPN14898.1"/>
    <property type="molecule type" value="Genomic_DNA"/>
</dbReference>
<accession>A0A645FKG6</accession>
<comment type="caution">
    <text evidence="1">The sequence shown here is derived from an EMBL/GenBank/DDBJ whole genome shotgun (WGS) entry which is preliminary data.</text>
</comment>
<protein>
    <submittedName>
        <fullName evidence="1">Uncharacterized protein</fullName>
    </submittedName>
</protein>
<sequence length="59" mass="6768">MGVKAGDIIECDVNKVADHLLLLLESSCFQVAFLDTFDMKLSQQLVSTYLEFYRPMHRS</sequence>
<dbReference type="AlphaFoldDB" id="A0A645FKG6"/>
<evidence type="ECO:0000313" key="1">
    <source>
        <dbReference type="EMBL" id="MPN14898.1"/>
    </source>
</evidence>
<name>A0A645FKG6_9ZZZZ</name>
<gene>
    <name evidence="1" type="ORF">SDC9_162227</name>
</gene>